<dbReference type="Pfam" id="PF13432">
    <property type="entry name" value="TPR_16"/>
    <property type="match status" value="1"/>
</dbReference>
<dbReference type="Gene3D" id="1.25.40.10">
    <property type="entry name" value="Tetratricopeptide repeat domain"/>
    <property type="match status" value="1"/>
</dbReference>
<organism evidence="3 4">
    <name type="scientific">Pseudaquabacterium terrae</name>
    <dbReference type="NCBI Taxonomy" id="2732868"/>
    <lineage>
        <taxon>Bacteria</taxon>
        <taxon>Pseudomonadati</taxon>
        <taxon>Pseudomonadota</taxon>
        <taxon>Betaproteobacteria</taxon>
        <taxon>Burkholderiales</taxon>
        <taxon>Sphaerotilaceae</taxon>
        <taxon>Pseudaquabacterium</taxon>
    </lineage>
</organism>
<accession>A0ABX2EUS9</accession>
<evidence type="ECO:0000313" key="3">
    <source>
        <dbReference type="EMBL" id="NRF72402.1"/>
    </source>
</evidence>
<proteinExistence type="predicted"/>
<sequence length="211" mass="22677">MNKAYAIAAIILVAAGAWSMTRGRLPSEVSTPLPLPPPPPNAASQAASGERVSMHSSARRTTPAQLALALGNARMEAGDPVAAERLYSEAVKQDPGLSMLYSALGASQHLQKKFVAASGSYRKALELDPRDLSAQVGLAGIAFEQGHHHEAIELFERTLQQAPDEPVALWGLARSYEATNDSRTDGIFKKYLTVAPQSSRTEYARRRLAGR</sequence>
<dbReference type="EMBL" id="JABRWJ010000025">
    <property type="protein sequence ID" value="NRF72402.1"/>
    <property type="molecule type" value="Genomic_DNA"/>
</dbReference>
<dbReference type="PROSITE" id="PS50005">
    <property type="entry name" value="TPR"/>
    <property type="match status" value="2"/>
</dbReference>
<name>A0ABX2EUS9_9BURK</name>
<dbReference type="InterPro" id="IPR011990">
    <property type="entry name" value="TPR-like_helical_dom_sf"/>
</dbReference>
<dbReference type="Proteomes" id="UP000737171">
    <property type="component" value="Unassembled WGS sequence"/>
</dbReference>
<feature type="region of interest" description="Disordered" evidence="2">
    <location>
        <begin position="25"/>
        <end position="59"/>
    </location>
</feature>
<evidence type="ECO:0000313" key="4">
    <source>
        <dbReference type="Proteomes" id="UP000737171"/>
    </source>
</evidence>
<protein>
    <submittedName>
        <fullName evidence="3">Tetratricopeptide repeat protein</fullName>
    </submittedName>
</protein>
<reference evidence="3 4" key="1">
    <citation type="submission" date="2020-05" db="EMBL/GenBank/DDBJ databases">
        <title>Aquincola sp. isolate from soil.</title>
        <authorList>
            <person name="Han J."/>
            <person name="Kim D.-U."/>
        </authorList>
    </citation>
    <scope>NUCLEOTIDE SEQUENCE [LARGE SCALE GENOMIC DNA]</scope>
    <source>
        <strain evidence="3 4">S2</strain>
    </source>
</reference>
<gene>
    <name evidence="3" type="ORF">HLB44_36045</name>
</gene>
<evidence type="ECO:0000256" key="2">
    <source>
        <dbReference type="SAM" id="MobiDB-lite"/>
    </source>
</evidence>
<dbReference type="RefSeq" id="WP_173135567.1">
    <property type="nucleotide sequence ID" value="NZ_JABRWJ010000025.1"/>
</dbReference>
<dbReference type="SMART" id="SM00028">
    <property type="entry name" value="TPR"/>
    <property type="match status" value="3"/>
</dbReference>
<keyword evidence="1" id="KW-0802">TPR repeat</keyword>
<dbReference type="SUPFAM" id="SSF48452">
    <property type="entry name" value="TPR-like"/>
    <property type="match status" value="1"/>
</dbReference>
<comment type="caution">
    <text evidence="3">The sequence shown here is derived from an EMBL/GenBank/DDBJ whole genome shotgun (WGS) entry which is preliminary data.</text>
</comment>
<feature type="repeat" description="TPR" evidence="1">
    <location>
        <begin position="98"/>
        <end position="131"/>
    </location>
</feature>
<dbReference type="InterPro" id="IPR019734">
    <property type="entry name" value="TPR_rpt"/>
</dbReference>
<keyword evidence="4" id="KW-1185">Reference proteome</keyword>
<dbReference type="PANTHER" id="PTHR12558:SF47">
    <property type="entry name" value="LIPOPOLYSACCHARIDE ASSEMBLY PROTEIN B"/>
    <property type="match status" value="1"/>
</dbReference>
<dbReference type="PANTHER" id="PTHR12558">
    <property type="entry name" value="CELL DIVISION CYCLE 16,23,27"/>
    <property type="match status" value="1"/>
</dbReference>
<feature type="repeat" description="TPR" evidence="1">
    <location>
        <begin position="132"/>
        <end position="165"/>
    </location>
</feature>
<evidence type="ECO:0000256" key="1">
    <source>
        <dbReference type="PROSITE-ProRule" id="PRU00339"/>
    </source>
</evidence>